<evidence type="ECO:0000313" key="3">
    <source>
        <dbReference type="Proteomes" id="UP000439780"/>
    </source>
</evidence>
<dbReference type="InterPro" id="IPR010679">
    <property type="entry name" value="DUF1254"/>
</dbReference>
<protein>
    <submittedName>
        <fullName evidence="2">DUF1254 domain-containing protein</fullName>
    </submittedName>
</protein>
<name>A0A845AH51_9SPHN</name>
<dbReference type="InterPro" id="IPR037050">
    <property type="entry name" value="DUF1254_sf"/>
</dbReference>
<dbReference type="Pfam" id="PF06863">
    <property type="entry name" value="DUF1254"/>
    <property type="match status" value="1"/>
</dbReference>
<dbReference type="EMBL" id="WTYA01000002">
    <property type="protein sequence ID" value="MXP27886.1"/>
    <property type="molecule type" value="Genomic_DNA"/>
</dbReference>
<dbReference type="OrthoDB" id="1346484at2"/>
<gene>
    <name evidence="2" type="ORF">GRI58_03490</name>
</gene>
<feature type="domain" description="DUF1254" evidence="1">
    <location>
        <begin position="46"/>
        <end position="162"/>
    </location>
</feature>
<dbReference type="RefSeq" id="WP_160752180.1">
    <property type="nucleotide sequence ID" value="NZ_WTYA01000002.1"/>
</dbReference>
<keyword evidence="3" id="KW-1185">Reference proteome</keyword>
<dbReference type="AlphaFoldDB" id="A0A845AH51"/>
<dbReference type="SUPFAM" id="SSF160935">
    <property type="entry name" value="VPA0735-like"/>
    <property type="match status" value="1"/>
</dbReference>
<proteinExistence type="predicted"/>
<reference evidence="2 3" key="1">
    <citation type="submission" date="2019-12" db="EMBL/GenBank/DDBJ databases">
        <title>Genomic-based taxomic classification of the family Erythrobacteraceae.</title>
        <authorList>
            <person name="Xu L."/>
        </authorList>
    </citation>
    <scope>NUCLEOTIDE SEQUENCE [LARGE SCALE GENOMIC DNA]</scope>
    <source>
        <strain evidence="2 3">KEMB 9005-328</strain>
    </source>
</reference>
<sequence length="171" mass="18729">MKRWLGPLLTMLVAAVGTHALVLHEAPRFIMGKATQRMEQRGIPLNRFVLAARMTPQTQTVVRPSPDLAYSICRFDFNRQQGPIKIVMAPYKGYSSLSLFDASTDNFLTVRGNGKQRQVALVAPGANAKGGAIASPSRKGLILIRRLAPDHQSYDRVKQVAQNDICQGATG</sequence>
<accession>A0A845AH51</accession>
<evidence type="ECO:0000259" key="1">
    <source>
        <dbReference type="Pfam" id="PF06863"/>
    </source>
</evidence>
<comment type="caution">
    <text evidence="2">The sequence shown here is derived from an EMBL/GenBank/DDBJ whole genome shotgun (WGS) entry which is preliminary data.</text>
</comment>
<dbReference type="Proteomes" id="UP000439780">
    <property type="component" value="Unassembled WGS sequence"/>
</dbReference>
<evidence type="ECO:0000313" key="2">
    <source>
        <dbReference type="EMBL" id="MXP27886.1"/>
    </source>
</evidence>
<dbReference type="Gene3D" id="2.60.40.1610">
    <property type="entry name" value="Domain of unknown function DUF1254"/>
    <property type="match status" value="1"/>
</dbReference>
<organism evidence="2 3">
    <name type="scientific">Qipengyuania algicida</name>
    <dbReference type="NCBI Taxonomy" id="1836209"/>
    <lineage>
        <taxon>Bacteria</taxon>
        <taxon>Pseudomonadati</taxon>
        <taxon>Pseudomonadota</taxon>
        <taxon>Alphaproteobacteria</taxon>
        <taxon>Sphingomonadales</taxon>
        <taxon>Erythrobacteraceae</taxon>
        <taxon>Qipengyuania</taxon>
    </lineage>
</organism>